<name>A0ACD3AQL2_9AGAR</name>
<keyword evidence="2" id="KW-1185">Reference proteome</keyword>
<accession>A0ACD3AQL2</accession>
<reference evidence="1 2" key="1">
    <citation type="journal article" date="2019" name="Nat. Ecol. Evol.">
        <title>Megaphylogeny resolves global patterns of mushroom evolution.</title>
        <authorList>
            <person name="Varga T."/>
            <person name="Krizsan K."/>
            <person name="Foldi C."/>
            <person name="Dima B."/>
            <person name="Sanchez-Garcia M."/>
            <person name="Sanchez-Ramirez S."/>
            <person name="Szollosi G.J."/>
            <person name="Szarkandi J.G."/>
            <person name="Papp V."/>
            <person name="Albert L."/>
            <person name="Andreopoulos W."/>
            <person name="Angelini C."/>
            <person name="Antonin V."/>
            <person name="Barry K.W."/>
            <person name="Bougher N.L."/>
            <person name="Buchanan P."/>
            <person name="Buyck B."/>
            <person name="Bense V."/>
            <person name="Catcheside P."/>
            <person name="Chovatia M."/>
            <person name="Cooper J."/>
            <person name="Damon W."/>
            <person name="Desjardin D."/>
            <person name="Finy P."/>
            <person name="Geml J."/>
            <person name="Haridas S."/>
            <person name="Hughes K."/>
            <person name="Justo A."/>
            <person name="Karasinski D."/>
            <person name="Kautmanova I."/>
            <person name="Kiss B."/>
            <person name="Kocsube S."/>
            <person name="Kotiranta H."/>
            <person name="LaButti K.M."/>
            <person name="Lechner B.E."/>
            <person name="Liimatainen K."/>
            <person name="Lipzen A."/>
            <person name="Lukacs Z."/>
            <person name="Mihaltcheva S."/>
            <person name="Morgado L.N."/>
            <person name="Niskanen T."/>
            <person name="Noordeloos M.E."/>
            <person name="Ohm R.A."/>
            <person name="Ortiz-Santana B."/>
            <person name="Ovrebo C."/>
            <person name="Racz N."/>
            <person name="Riley R."/>
            <person name="Savchenko A."/>
            <person name="Shiryaev A."/>
            <person name="Soop K."/>
            <person name="Spirin V."/>
            <person name="Szebenyi C."/>
            <person name="Tomsovsky M."/>
            <person name="Tulloss R.E."/>
            <person name="Uehling J."/>
            <person name="Grigoriev I.V."/>
            <person name="Vagvolgyi C."/>
            <person name="Papp T."/>
            <person name="Martin F.M."/>
            <person name="Miettinen O."/>
            <person name="Hibbett D.S."/>
            <person name="Nagy L.G."/>
        </authorList>
    </citation>
    <scope>NUCLEOTIDE SEQUENCE [LARGE SCALE GENOMIC DNA]</scope>
    <source>
        <strain evidence="1 2">NL-1719</strain>
    </source>
</reference>
<dbReference type="Proteomes" id="UP000308600">
    <property type="component" value="Unassembled WGS sequence"/>
</dbReference>
<protein>
    <submittedName>
        <fullName evidence="1">Uncharacterized protein</fullName>
    </submittedName>
</protein>
<organism evidence="1 2">
    <name type="scientific">Pluteus cervinus</name>
    <dbReference type="NCBI Taxonomy" id="181527"/>
    <lineage>
        <taxon>Eukaryota</taxon>
        <taxon>Fungi</taxon>
        <taxon>Dikarya</taxon>
        <taxon>Basidiomycota</taxon>
        <taxon>Agaricomycotina</taxon>
        <taxon>Agaricomycetes</taxon>
        <taxon>Agaricomycetidae</taxon>
        <taxon>Agaricales</taxon>
        <taxon>Pluteineae</taxon>
        <taxon>Pluteaceae</taxon>
        <taxon>Pluteus</taxon>
    </lineage>
</organism>
<sequence length="96" mass="10768">MPRKSKAHRASVGNLTKSSKKVTIEEIKDEDAPGRTTFLAYSPYDTDDADDCDDDKDSDVNDNNNNDDDNNNEMGDLTSLSQPWTPLQQIWYAPSN</sequence>
<evidence type="ECO:0000313" key="1">
    <source>
        <dbReference type="EMBL" id="TFK67564.1"/>
    </source>
</evidence>
<gene>
    <name evidence="1" type="ORF">BDN72DRAFT_898823</name>
</gene>
<evidence type="ECO:0000313" key="2">
    <source>
        <dbReference type="Proteomes" id="UP000308600"/>
    </source>
</evidence>
<proteinExistence type="predicted"/>
<dbReference type="EMBL" id="ML208372">
    <property type="protein sequence ID" value="TFK67564.1"/>
    <property type="molecule type" value="Genomic_DNA"/>
</dbReference>